<name>A0A7W9UJJ0_9NOCA</name>
<dbReference type="Proteomes" id="UP000540412">
    <property type="component" value="Unassembled WGS sequence"/>
</dbReference>
<dbReference type="InterPro" id="IPR029032">
    <property type="entry name" value="AhpD-like"/>
</dbReference>
<evidence type="ECO:0000259" key="2">
    <source>
        <dbReference type="Pfam" id="PF02627"/>
    </source>
</evidence>
<protein>
    <submittedName>
        <fullName evidence="3">AhpD family alkylhydroperoxidase</fullName>
    </submittedName>
</protein>
<reference evidence="3 4" key="1">
    <citation type="submission" date="2020-08" db="EMBL/GenBank/DDBJ databases">
        <title>Sequencing the genomes of 1000 actinobacteria strains.</title>
        <authorList>
            <person name="Klenk H.-P."/>
        </authorList>
    </citation>
    <scope>NUCLEOTIDE SEQUENCE [LARGE SCALE GENOMIC DNA]</scope>
    <source>
        <strain evidence="3 4">DSM 43582</strain>
    </source>
</reference>
<gene>
    <name evidence="3" type="ORF">BJY24_004318</name>
</gene>
<proteinExistence type="predicted"/>
<feature type="region of interest" description="Disordered" evidence="1">
    <location>
        <begin position="172"/>
        <end position="216"/>
    </location>
</feature>
<accession>A0A7W9UJJ0</accession>
<dbReference type="PANTHER" id="PTHR34846">
    <property type="entry name" value="4-CARBOXYMUCONOLACTONE DECARBOXYLASE FAMILY PROTEIN (AFU_ORTHOLOGUE AFUA_6G11590)"/>
    <property type="match status" value="1"/>
</dbReference>
<dbReference type="AlphaFoldDB" id="A0A7W9UJJ0"/>
<dbReference type="Pfam" id="PF02627">
    <property type="entry name" value="CMD"/>
    <property type="match status" value="1"/>
</dbReference>
<feature type="domain" description="Carboxymuconolactone decarboxylase-like" evidence="2">
    <location>
        <begin position="44"/>
        <end position="125"/>
    </location>
</feature>
<keyword evidence="3" id="KW-0560">Oxidoreductase</keyword>
<organism evidence="3 4">
    <name type="scientific">Nocardia transvalensis</name>
    <dbReference type="NCBI Taxonomy" id="37333"/>
    <lineage>
        <taxon>Bacteria</taxon>
        <taxon>Bacillati</taxon>
        <taxon>Actinomycetota</taxon>
        <taxon>Actinomycetes</taxon>
        <taxon>Mycobacteriales</taxon>
        <taxon>Nocardiaceae</taxon>
        <taxon>Nocardia</taxon>
    </lineage>
</organism>
<keyword evidence="3" id="KW-0575">Peroxidase</keyword>
<keyword evidence="4" id="KW-1185">Reference proteome</keyword>
<dbReference type="InterPro" id="IPR003779">
    <property type="entry name" value="CMD-like"/>
</dbReference>
<feature type="compositionally biased region" description="Basic and acidic residues" evidence="1">
    <location>
        <begin position="174"/>
        <end position="216"/>
    </location>
</feature>
<dbReference type="EMBL" id="JACHIT010000002">
    <property type="protein sequence ID" value="MBB5915406.1"/>
    <property type="molecule type" value="Genomic_DNA"/>
</dbReference>
<evidence type="ECO:0000313" key="3">
    <source>
        <dbReference type="EMBL" id="MBB5915406.1"/>
    </source>
</evidence>
<evidence type="ECO:0000256" key="1">
    <source>
        <dbReference type="SAM" id="MobiDB-lite"/>
    </source>
</evidence>
<dbReference type="Gene3D" id="1.20.1290.10">
    <property type="entry name" value="AhpD-like"/>
    <property type="match status" value="1"/>
</dbReference>
<dbReference type="GO" id="GO:0051920">
    <property type="term" value="F:peroxiredoxin activity"/>
    <property type="evidence" value="ECO:0007669"/>
    <property type="project" value="InterPro"/>
</dbReference>
<dbReference type="PANTHER" id="PTHR34846:SF5">
    <property type="entry name" value="CARBOXYMUCONOLACTONE DECARBOXYLASE-LIKE DOMAIN-CONTAINING PROTEIN"/>
    <property type="match status" value="1"/>
</dbReference>
<evidence type="ECO:0000313" key="4">
    <source>
        <dbReference type="Proteomes" id="UP000540412"/>
    </source>
</evidence>
<sequence>MRVPPLPADQWDDRTRAALRPLLPRERRNPDGAGPAMSALVRHPDLAEAFLNFGVYLLFRSSLPPRVRELAVLRVAHLSGCAYEWKSHVDIAPQAGVTAEDIAGVQRGRLADAFEQAVLDAVSELREHSELSDAVWAALGERLDEQQRMDLIFTVGGYNLMAMAFNTFGVQPKEGLHEGQPKEGLHEGQPKEGLHEARPKDGRHDATPHIDREQVV</sequence>
<dbReference type="SUPFAM" id="SSF69118">
    <property type="entry name" value="AhpD-like"/>
    <property type="match status" value="1"/>
</dbReference>
<comment type="caution">
    <text evidence="3">The sequence shown here is derived from an EMBL/GenBank/DDBJ whole genome shotgun (WGS) entry which is preliminary data.</text>
</comment>